<keyword evidence="2" id="KW-1185">Reference proteome</keyword>
<protein>
    <recommendedName>
        <fullName evidence="3">Calcineurin-like phosphoesterase domain-containing protein</fullName>
    </recommendedName>
</protein>
<organism evidence="1 2">
    <name type="scientific">Hyalangium minutum</name>
    <dbReference type="NCBI Taxonomy" id="394096"/>
    <lineage>
        <taxon>Bacteria</taxon>
        <taxon>Pseudomonadati</taxon>
        <taxon>Myxococcota</taxon>
        <taxon>Myxococcia</taxon>
        <taxon>Myxococcales</taxon>
        <taxon>Cystobacterineae</taxon>
        <taxon>Archangiaceae</taxon>
        <taxon>Hyalangium</taxon>
    </lineage>
</organism>
<name>A0A085WHQ4_9BACT</name>
<reference evidence="1 2" key="1">
    <citation type="submission" date="2014-04" db="EMBL/GenBank/DDBJ databases">
        <title>Genome assembly of Hyalangium minutum DSM 14724.</title>
        <authorList>
            <person name="Sharma G."/>
            <person name="Subramanian S."/>
        </authorList>
    </citation>
    <scope>NUCLEOTIDE SEQUENCE [LARGE SCALE GENOMIC DNA]</scope>
    <source>
        <strain evidence="1 2">DSM 14724</strain>
    </source>
</reference>
<evidence type="ECO:0000313" key="1">
    <source>
        <dbReference type="EMBL" id="KFE67217.1"/>
    </source>
</evidence>
<dbReference type="STRING" id="394096.DB31_8570"/>
<dbReference type="InterPro" id="IPR029052">
    <property type="entry name" value="Metallo-depent_PP-like"/>
</dbReference>
<sequence length="145" mass="15956">MRGASGDVRSVWNAFASQFRWVAGVAGNHDTFGTSRERERFLQQPGLYLMDGEVHEVDGLRLGGVSGIIGRTDKPGRRAEADQLKRIQGVLRQEPEVLVLHEGPDFPPGDLRDNSAIREAVEAREELLVVCVLNVDARAVLLVKA</sequence>
<proteinExistence type="predicted"/>
<comment type="caution">
    <text evidence="1">The sequence shown here is derived from an EMBL/GenBank/DDBJ whole genome shotgun (WGS) entry which is preliminary data.</text>
</comment>
<dbReference type="Proteomes" id="UP000028725">
    <property type="component" value="Unassembled WGS sequence"/>
</dbReference>
<evidence type="ECO:0000313" key="2">
    <source>
        <dbReference type="Proteomes" id="UP000028725"/>
    </source>
</evidence>
<accession>A0A085WHQ4</accession>
<dbReference type="AlphaFoldDB" id="A0A085WHQ4"/>
<dbReference type="SUPFAM" id="SSF56300">
    <property type="entry name" value="Metallo-dependent phosphatases"/>
    <property type="match status" value="1"/>
</dbReference>
<dbReference type="EMBL" id="JMCB01000008">
    <property type="protein sequence ID" value="KFE67217.1"/>
    <property type="molecule type" value="Genomic_DNA"/>
</dbReference>
<dbReference type="PATRIC" id="fig|394096.3.peg.4610"/>
<gene>
    <name evidence="1" type="ORF">DB31_8570</name>
</gene>
<evidence type="ECO:0008006" key="3">
    <source>
        <dbReference type="Google" id="ProtNLM"/>
    </source>
</evidence>